<evidence type="ECO:0000259" key="5">
    <source>
        <dbReference type="PROSITE" id="PS51266"/>
    </source>
</evidence>
<feature type="domain" description="CHY-type" evidence="5">
    <location>
        <begin position="1"/>
        <end position="71"/>
    </location>
</feature>
<protein>
    <submittedName>
        <fullName evidence="6">CHY zinc finger domain-containing protein</fullName>
    </submittedName>
</protein>
<keyword evidence="1" id="KW-0479">Metal-binding</keyword>
<dbReference type="GO" id="GO:0008270">
    <property type="term" value="F:zinc ion binding"/>
    <property type="evidence" value="ECO:0007669"/>
    <property type="project" value="UniProtKB-KW"/>
</dbReference>
<dbReference type="Pfam" id="PF05495">
    <property type="entry name" value="zf-CHY"/>
    <property type="match status" value="1"/>
</dbReference>
<evidence type="ECO:0000256" key="3">
    <source>
        <dbReference type="ARBA" id="ARBA00022833"/>
    </source>
</evidence>
<dbReference type="PANTHER" id="PTHR28082">
    <property type="entry name" value="ZINC FINGER PROTEIN"/>
    <property type="match status" value="1"/>
</dbReference>
<name>A0A196S7J7_BLAHN</name>
<dbReference type="AlphaFoldDB" id="A0A196S7J7"/>
<accession>A0A196S7J7</accession>
<sequence>MCKHVLNAQVSIRAPCCGKWFDCAKCHEEQCDHPLKRSTVLVFGCKKCKHVFRKNILDFDEADEYCPNCDNHFVIDAETKKSKAIKEGKAGVVVGVQGNSEREVMELREQMMKKMMEEGIDEDLLDDSS</sequence>
<dbReference type="GO" id="GO:0005758">
    <property type="term" value="C:mitochondrial intermembrane space"/>
    <property type="evidence" value="ECO:0007669"/>
    <property type="project" value="TreeGrafter"/>
</dbReference>
<evidence type="ECO:0000256" key="4">
    <source>
        <dbReference type="PROSITE-ProRule" id="PRU00601"/>
    </source>
</evidence>
<dbReference type="InterPro" id="IPR052604">
    <property type="entry name" value="Mito_Tim_assembly_helper"/>
</dbReference>
<dbReference type="SUPFAM" id="SSF161219">
    <property type="entry name" value="CHY zinc finger-like"/>
    <property type="match status" value="1"/>
</dbReference>
<dbReference type="PROSITE" id="PS51266">
    <property type="entry name" value="ZF_CHY"/>
    <property type="match status" value="1"/>
</dbReference>
<dbReference type="InterPro" id="IPR037274">
    <property type="entry name" value="Znf_CHY_sf"/>
</dbReference>
<evidence type="ECO:0000256" key="1">
    <source>
        <dbReference type="ARBA" id="ARBA00022723"/>
    </source>
</evidence>
<evidence type="ECO:0000313" key="7">
    <source>
        <dbReference type="Proteomes" id="UP000078348"/>
    </source>
</evidence>
<dbReference type="PANTHER" id="PTHR28082:SF2">
    <property type="entry name" value="CHY-TYPE DOMAIN-CONTAINING PROTEIN"/>
    <property type="match status" value="1"/>
</dbReference>
<dbReference type="EMBL" id="LXWW01000571">
    <property type="protein sequence ID" value="OAO11959.1"/>
    <property type="molecule type" value="Genomic_DNA"/>
</dbReference>
<dbReference type="GO" id="GO:0045041">
    <property type="term" value="P:protein import into mitochondrial intermembrane space"/>
    <property type="evidence" value="ECO:0007669"/>
    <property type="project" value="TreeGrafter"/>
</dbReference>
<keyword evidence="3" id="KW-0862">Zinc</keyword>
<dbReference type="Proteomes" id="UP000078348">
    <property type="component" value="Unassembled WGS sequence"/>
</dbReference>
<dbReference type="InterPro" id="IPR008913">
    <property type="entry name" value="Znf_CHY"/>
</dbReference>
<evidence type="ECO:0000313" key="6">
    <source>
        <dbReference type="EMBL" id="OAO11959.1"/>
    </source>
</evidence>
<organism evidence="6 7">
    <name type="scientific">Blastocystis sp. subtype 1 (strain ATCC 50177 / NandII)</name>
    <dbReference type="NCBI Taxonomy" id="478820"/>
    <lineage>
        <taxon>Eukaryota</taxon>
        <taxon>Sar</taxon>
        <taxon>Stramenopiles</taxon>
        <taxon>Bigyra</taxon>
        <taxon>Opalozoa</taxon>
        <taxon>Opalinata</taxon>
        <taxon>Blastocystidae</taxon>
        <taxon>Blastocystis</taxon>
    </lineage>
</organism>
<reference evidence="6 7" key="1">
    <citation type="submission" date="2016-05" db="EMBL/GenBank/DDBJ databases">
        <title>Nuclear genome of Blastocystis sp. subtype 1 NandII.</title>
        <authorList>
            <person name="Gentekaki E."/>
            <person name="Curtis B."/>
            <person name="Stairs C."/>
            <person name="Eme L."/>
            <person name="Herman E."/>
            <person name="Klimes V."/>
            <person name="Arias M.C."/>
            <person name="Elias M."/>
            <person name="Hilliou F."/>
            <person name="Klute M."/>
            <person name="Malik S.-B."/>
            <person name="Pightling A."/>
            <person name="Rachubinski R."/>
            <person name="Salas D."/>
            <person name="Schlacht A."/>
            <person name="Suga H."/>
            <person name="Archibald J."/>
            <person name="Ball S.G."/>
            <person name="Clark G."/>
            <person name="Dacks J."/>
            <person name="Van Der Giezen M."/>
            <person name="Tsaousis A."/>
            <person name="Roger A."/>
        </authorList>
    </citation>
    <scope>NUCLEOTIDE SEQUENCE [LARGE SCALE GENOMIC DNA]</scope>
    <source>
        <strain evidence="7">ATCC 50177 / NandII</strain>
    </source>
</reference>
<keyword evidence="2 4" id="KW-0863">Zinc-finger</keyword>
<keyword evidence="7" id="KW-1185">Reference proteome</keyword>
<evidence type="ECO:0000256" key="2">
    <source>
        <dbReference type="ARBA" id="ARBA00022771"/>
    </source>
</evidence>
<gene>
    <name evidence="6" type="ORF">AV274_6353</name>
</gene>
<comment type="caution">
    <text evidence="6">The sequence shown here is derived from an EMBL/GenBank/DDBJ whole genome shotgun (WGS) entry which is preliminary data.</text>
</comment>
<dbReference type="OrthoDB" id="411372at2759"/>
<dbReference type="STRING" id="478820.A0A196S7J7"/>
<proteinExistence type="predicted"/>